<dbReference type="GO" id="GO:0016987">
    <property type="term" value="F:sigma factor activity"/>
    <property type="evidence" value="ECO:0007669"/>
    <property type="project" value="UniProtKB-KW"/>
</dbReference>
<reference evidence="7 8" key="1">
    <citation type="submission" date="2013-04" db="EMBL/GenBank/DDBJ databases">
        <title>The Genome Sequence of Enterorhabdus caecimuris B7.</title>
        <authorList>
            <consortium name="The Broad Institute Genomics Platform"/>
            <consortium name="The Broad Institute Genome Sequencing Center for Infectious Disease"/>
            <person name="Earl A."/>
            <person name="Xavier R."/>
            <person name="Elson C."/>
            <person name="Duck W."/>
            <person name="Walker B."/>
            <person name="Young S."/>
            <person name="Zeng Q."/>
            <person name="Gargeya S."/>
            <person name="Fitzgerald M."/>
            <person name="Haas B."/>
            <person name="Abouelleil A."/>
            <person name="Allen A.W."/>
            <person name="Alvarado L."/>
            <person name="Arachchi H.M."/>
            <person name="Berlin A.M."/>
            <person name="Chapman S.B."/>
            <person name="Gainer-Dewar J."/>
            <person name="Goldberg J."/>
            <person name="Griggs A."/>
            <person name="Gujja S."/>
            <person name="Hansen M."/>
            <person name="Howarth C."/>
            <person name="Imamovic A."/>
            <person name="Ireland A."/>
            <person name="Larimer J."/>
            <person name="McCowan C."/>
            <person name="Murphy C."/>
            <person name="Pearson M."/>
            <person name="Poon T.W."/>
            <person name="Priest M."/>
            <person name="Roberts A."/>
            <person name="Saif S."/>
            <person name="Shea T."/>
            <person name="Sisk P."/>
            <person name="Sykes S."/>
            <person name="Wortman J."/>
            <person name="Nusbaum C."/>
            <person name="Birren B."/>
        </authorList>
    </citation>
    <scope>NUCLEOTIDE SEQUENCE [LARGE SCALE GENOMIC DNA]</scope>
    <source>
        <strain evidence="7 8">B7</strain>
    </source>
</reference>
<dbReference type="SUPFAM" id="SSF88946">
    <property type="entry name" value="Sigma2 domain of RNA polymerase sigma factors"/>
    <property type="match status" value="1"/>
</dbReference>
<dbReference type="SUPFAM" id="SSF88659">
    <property type="entry name" value="Sigma3 and sigma4 domains of RNA polymerase sigma factors"/>
    <property type="match status" value="1"/>
</dbReference>
<dbReference type="Proteomes" id="UP000014204">
    <property type="component" value="Unassembled WGS sequence"/>
</dbReference>
<evidence type="ECO:0000256" key="2">
    <source>
        <dbReference type="ARBA" id="ARBA00023015"/>
    </source>
</evidence>
<dbReference type="Gene3D" id="1.10.1740.10">
    <property type="match status" value="1"/>
</dbReference>
<dbReference type="InterPro" id="IPR007627">
    <property type="entry name" value="RNA_pol_sigma70_r2"/>
</dbReference>
<dbReference type="InterPro" id="IPR036388">
    <property type="entry name" value="WH-like_DNA-bd_sf"/>
</dbReference>
<dbReference type="Pfam" id="PF04542">
    <property type="entry name" value="Sigma70_r2"/>
    <property type="match status" value="1"/>
</dbReference>
<evidence type="ECO:0000313" key="7">
    <source>
        <dbReference type="EMBL" id="EOS51073.1"/>
    </source>
</evidence>
<dbReference type="GeneID" id="82190979"/>
<evidence type="ECO:0000259" key="6">
    <source>
        <dbReference type="Pfam" id="PF08281"/>
    </source>
</evidence>
<evidence type="ECO:0000313" key="8">
    <source>
        <dbReference type="Proteomes" id="UP000014204"/>
    </source>
</evidence>
<proteinExistence type="inferred from homology"/>
<dbReference type="EMBL" id="ASSY01000008">
    <property type="protein sequence ID" value="EOS51073.1"/>
    <property type="molecule type" value="Genomic_DNA"/>
</dbReference>
<dbReference type="Pfam" id="PF08281">
    <property type="entry name" value="Sigma70_r4_2"/>
    <property type="match status" value="1"/>
</dbReference>
<dbReference type="HOGENOM" id="CLU_047691_3_1_11"/>
<evidence type="ECO:0000256" key="1">
    <source>
        <dbReference type="ARBA" id="ARBA00010641"/>
    </source>
</evidence>
<dbReference type="PANTHER" id="PTHR43133">
    <property type="entry name" value="RNA POLYMERASE ECF-TYPE SIGMA FACTO"/>
    <property type="match status" value="1"/>
</dbReference>
<dbReference type="GO" id="GO:0006352">
    <property type="term" value="P:DNA-templated transcription initiation"/>
    <property type="evidence" value="ECO:0007669"/>
    <property type="project" value="InterPro"/>
</dbReference>
<sequence length="161" mass="17644">MAGFDGRIEELVREYGRMLVRLAASRLSSAADAEDVVQDVFCALVSKRPEFSDAEHAKAWLVRATINRAADVRRRAARRNVPLDEAAPVPDVAASAQGGLEMLACVRSLPDKYATVLHLHYYEGYSLREIATLLGVPAATVGTRLARGRARLRAILKEESL</sequence>
<dbReference type="GO" id="GO:0003677">
    <property type="term" value="F:DNA binding"/>
    <property type="evidence" value="ECO:0007669"/>
    <property type="project" value="InterPro"/>
</dbReference>
<gene>
    <name evidence="7" type="ORF">C811_01491</name>
</gene>
<dbReference type="eggNOG" id="COG1595">
    <property type="taxonomic scope" value="Bacteria"/>
</dbReference>
<dbReference type="CDD" id="cd06171">
    <property type="entry name" value="Sigma70_r4"/>
    <property type="match status" value="1"/>
</dbReference>
<feature type="domain" description="RNA polymerase sigma-70 region 2" evidence="5">
    <location>
        <begin position="11"/>
        <end position="79"/>
    </location>
</feature>
<evidence type="ECO:0000256" key="4">
    <source>
        <dbReference type="ARBA" id="ARBA00023163"/>
    </source>
</evidence>
<dbReference type="NCBIfam" id="TIGR02937">
    <property type="entry name" value="sigma70-ECF"/>
    <property type="match status" value="1"/>
</dbReference>
<name>R9KXP1_9ACTN</name>
<evidence type="ECO:0000256" key="3">
    <source>
        <dbReference type="ARBA" id="ARBA00023082"/>
    </source>
</evidence>
<keyword evidence="3" id="KW-0731">Sigma factor</keyword>
<feature type="domain" description="RNA polymerase sigma factor 70 region 4 type 2" evidence="6">
    <location>
        <begin position="101"/>
        <end position="152"/>
    </location>
</feature>
<dbReference type="InterPro" id="IPR013249">
    <property type="entry name" value="RNA_pol_sigma70_r4_t2"/>
</dbReference>
<dbReference type="InterPro" id="IPR039425">
    <property type="entry name" value="RNA_pol_sigma-70-like"/>
</dbReference>
<keyword evidence="4" id="KW-0804">Transcription</keyword>
<dbReference type="AlphaFoldDB" id="R9KXP1"/>
<keyword evidence="2" id="KW-0805">Transcription regulation</keyword>
<dbReference type="PATRIC" id="fig|1235794.3.peg.1477"/>
<evidence type="ECO:0000259" key="5">
    <source>
        <dbReference type="Pfam" id="PF04542"/>
    </source>
</evidence>
<dbReference type="OrthoDB" id="3175690at2"/>
<comment type="similarity">
    <text evidence="1">Belongs to the sigma-70 factor family. ECF subfamily.</text>
</comment>
<dbReference type="Gene3D" id="1.10.10.10">
    <property type="entry name" value="Winged helix-like DNA-binding domain superfamily/Winged helix DNA-binding domain"/>
    <property type="match status" value="1"/>
</dbReference>
<dbReference type="InterPro" id="IPR013325">
    <property type="entry name" value="RNA_pol_sigma_r2"/>
</dbReference>
<accession>R9KXP1</accession>
<keyword evidence="8" id="KW-1185">Reference proteome</keyword>
<dbReference type="InterPro" id="IPR013324">
    <property type="entry name" value="RNA_pol_sigma_r3/r4-like"/>
</dbReference>
<dbReference type="STRING" id="1235794.C811_01491"/>
<organism evidence="7 8">
    <name type="scientific">Adlercreutzia caecimuris B7</name>
    <dbReference type="NCBI Taxonomy" id="1235794"/>
    <lineage>
        <taxon>Bacteria</taxon>
        <taxon>Bacillati</taxon>
        <taxon>Actinomycetota</taxon>
        <taxon>Coriobacteriia</taxon>
        <taxon>Eggerthellales</taxon>
        <taxon>Eggerthellaceae</taxon>
        <taxon>Adlercreutzia</taxon>
    </lineage>
</organism>
<dbReference type="RefSeq" id="WP_016309692.1">
    <property type="nucleotide sequence ID" value="NZ_KE159646.1"/>
</dbReference>
<dbReference type="InterPro" id="IPR014284">
    <property type="entry name" value="RNA_pol_sigma-70_dom"/>
</dbReference>
<dbReference type="PANTHER" id="PTHR43133:SF60">
    <property type="entry name" value="RNA POLYMERASE SIGMA FACTOR SIGV"/>
    <property type="match status" value="1"/>
</dbReference>
<comment type="caution">
    <text evidence="7">The sequence shown here is derived from an EMBL/GenBank/DDBJ whole genome shotgun (WGS) entry which is preliminary data.</text>
</comment>
<protein>
    <submittedName>
        <fullName evidence="7">Sigma-70 family RNA polymerase sigma factor</fullName>
    </submittedName>
</protein>